<proteinExistence type="predicted"/>
<accession>A0A6A4GRU7</accession>
<dbReference type="Proteomes" id="UP000799118">
    <property type="component" value="Unassembled WGS sequence"/>
</dbReference>
<dbReference type="AlphaFoldDB" id="A0A6A4GRU7"/>
<protein>
    <submittedName>
        <fullName evidence="1">Uncharacterized protein</fullName>
    </submittedName>
</protein>
<gene>
    <name evidence="1" type="ORF">BT96DRAFT_1004245</name>
</gene>
<dbReference type="EMBL" id="ML769747">
    <property type="protein sequence ID" value="KAE9388378.1"/>
    <property type="molecule type" value="Genomic_DNA"/>
</dbReference>
<organism evidence="1 2">
    <name type="scientific">Gymnopus androsaceus JB14</name>
    <dbReference type="NCBI Taxonomy" id="1447944"/>
    <lineage>
        <taxon>Eukaryota</taxon>
        <taxon>Fungi</taxon>
        <taxon>Dikarya</taxon>
        <taxon>Basidiomycota</taxon>
        <taxon>Agaricomycotina</taxon>
        <taxon>Agaricomycetes</taxon>
        <taxon>Agaricomycetidae</taxon>
        <taxon>Agaricales</taxon>
        <taxon>Marasmiineae</taxon>
        <taxon>Omphalotaceae</taxon>
        <taxon>Gymnopus</taxon>
    </lineage>
</organism>
<sequence length="138" mass="16569">MPRYTYEQLYQEARFDLTGEDECQFIEEGGLGYIPSTKSDFLLVLRIREEGRQRMKKRKVSREYYQRLQERLLEITRVRNSSNKEKFDTLPEGEKESIREKHRWAQSSYRDWKRAELAAKAREAQLRKKAEKSSEGKA</sequence>
<evidence type="ECO:0000313" key="2">
    <source>
        <dbReference type="Proteomes" id="UP000799118"/>
    </source>
</evidence>
<keyword evidence="2" id="KW-1185">Reference proteome</keyword>
<evidence type="ECO:0000313" key="1">
    <source>
        <dbReference type="EMBL" id="KAE9388378.1"/>
    </source>
</evidence>
<name>A0A6A4GRU7_9AGAR</name>
<reference evidence="1" key="1">
    <citation type="journal article" date="2019" name="Environ. Microbiol.">
        <title>Fungal ecological strategies reflected in gene transcription - a case study of two litter decomposers.</title>
        <authorList>
            <person name="Barbi F."/>
            <person name="Kohler A."/>
            <person name="Barry K."/>
            <person name="Baskaran P."/>
            <person name="Daum C."/>
            <person name="Fauchery L."/>
            <person name="Ihrmark K."/>
            <person name="Kuo A."/>
            <person name="LaButti K."/>
            <person name="Lipzen A."/>
            <person name="Morin E."/>
            <person name="Grigoriev I.V."/>
            <person name="Henrissat B."/>
            <person name="Lindahl B."/>
            <person name="Martin F."/>
        </authorList>
    </citation>
    <scope>NUCLEOTIDE SEQUENCE</scope>
    <source>
        <strain evidence="1">JB14</strain>
    </source>
</reference>